<comment type="caution">
    <text evidence="2">The sequence shown here is derived from an EMBL/GenBank/DDBJ whole genome shotgun (WGS) entry which is preliminary data.</text>
</comment>
<dbReference type="AlphaFoldDB" id="A0AAW1WNN7"/>
<evidence type="ECO:0000313" key="2">
    <source>
        <dbReference type="EMBL" id="KAK9925406.1"/>
    </source>
</evidence>
<accession>A0AAW1WNN7</accession>
<reference evidence="2 3" key="1">
    <citation type="journal article" date="2023" name="G3 (Bethesda)">
        <title>A chromosome-length genome assembly and annotation of blackberry (Rubus argutus, cv. 'Hillquist').</title>
        <authorList>
            <person name="Bruna T."/>
            <person name="Aryal R."/>
            <person name="Dudchenko O."/>
            <person name="Sargent D.J."/>
            <person name="Mead D."/>
            <person name="Buti M."/>
            <person name="Cavallini A."/>
            <person name="Hytonen T."/>
            <person name="Andres J."/>
            <person name="Pham M."/>
            <person name="Weisz D."/>
            <person name="Mascagni F."/>
            <person name="Usai G."/>
            <person name="Natali L."/>
            <person name="Bassil N."/>
            <person name="Fernandez G.E."/>
            <person name="Lomsadze A."/>
            <person name="Armour M."/>
            <person name="Olukolu B."/>
            <person name="Poorten T."/>
            <person name="Britton C."/>
            <person name="Davik J."/>
            <person name="Ashrafi H."/>
            <person name="Aiden E.L."/>
            <person name="Borodovsky M."/>
            <person name="Worthington M."/>
        </authorList>
    </citation>
    <scope>NUCLEOTIDE SEQUENCE [LARGE SCALE GENOMIC DNA]</scope>
    <source>
        <strain evidence="2">PI 553951</strain>
    </source>
</reference>
<sequence>MASRLQRLLGRSQPTRLFTPSRNSPAPNLTTPPIFPQSDPFQIPNPSPLLVLPKAQNLTSDPFSLAFPIFPFGFGLNPISSSGSVSSEAEDIR</sequence>
<evidence type="ECO:0000256" key="1">
    <source>
        <dbReference type="SAM" id="MobiDB-lite"/>
    </source>
</evidence>
<gene>
    <name evidence="2" type="ORF">M0R45_033730</name>
</gene>
<evidence type="ECO:0000313" key="3">
    <source>
        <dbReference type="Proteomes" id="UP001457282"/>
    </source>
</evidence>
<name>A0AAW1WNN7_RUBAR</name>
<feature type="compositionally biased region" description="Polar residues" evidence="1">
    <location>
        <begin position="12"/>
        <end position="31"/>
    </location>
</feature>
<keyword evidence="3" id="KW-1185">Reference proteome</keyword>
<dbReference type="EMBL" id="JBEDUW010000006">
    <property type="protein sequence ID" value="KAK9925406.1"/>
    <property type="molecule type" value="Genomic_DNA"/>
</dbReference>
<dbReference type="Proteomes" id="UP001457282">
    <property type="component" value="Unassembled WGS sequence"/>
</dbReference>
<organism evidence="2 3">
    <name type="scientific">Rubus argutus</name>
    <name type="common">Southern blackberry</name>
    <dbReference type="NCBI Taxonomy" id="59490"/>
    <lineage>
        <taxon>Eukaryota</taxon>
        <taxon>Viridiplantae</taxon>
        <taxon>Streptophyta</taxon>
        <taxon>Embryophyta</taxon>
        <taxon>Tracheophyta</taxon>
        <taxon>Spermatophyta</taxon>
        <taxon>Magnoliopsida</taxon>
        <taxon>eudicotyledons</taxon>
        <taxon>Gunneridae</taxon>
        <taxon>Pentapetalae</taxon>
        <taxon>rosids</taxon>
        <taxon>fabids</taxon>
        <taxon>Rosales</taxon>
        <taxon>Rosaceae</taxon>
        <taxon>Rosoideae</taxon>
        <taxon>Rosoideae incertae sedis</taxon>
        <taxon>Rubus</taxon>
    </lineage>
</organism>
<protein>
    <submittedName>
        <fullName evidence="2">Uncharacterized protein</fullName>
    </submittedName>
</protein>
<feature type="region of interest" description="Disordered" evidence="1">
    <location>
        <begin position="1"/>
        <end position="40"/>
    </location>
</feature>
<proteinExistence type="predicted"/>